<dbReference type="Proteomes" id="UP001071230">
    <property type="component" value="Unassembled WGS sequence"/>
</dbReference>
<dbReference type="EMBL" id="LR746496">
    <property type="protein sequence ID" value="CAA7602831.1"/>
    <property type="molecule type" value="Genomic_DNA"/>
</dbReference>
<dbReference type="EMBL" id="CDGJ01000003">
    <property type="protein sequence ID" value="CEJ05712.1"/>
    <property type="molecule type" value="Genomic_DNA"/>
</dbReference>
<proteinExistence type="inferred from homology"/>
<comment type="caution">
    <text evidence="3">Lacks conserved residue(s) required for the propagation of feature annotation.</text>
</comment>
<dbReference type="SUPFAM" id="SSF102645">
    <property type="entry name" value="CoaB-like"/>
    <property type="match status" value="1"/>
</dbReference>
<feature type="domain" description="DNA/pantothenate metabolism flavoprotein C-terminal" evidence="6">
    <location>
        <begin position="185"/>
        <end position="394"/>
    </location>
</feature>
<sequence>MLEGKKILVGITGGIAAYKAAEIVSRLRKMGADVHVAMTDSAVRFITPVTLRSLSGNPVHLDLYAEPALGTVEHVALAVLADAALIAPATANFLAKMAIGLADDFLSTVILATKAPLFVAPAMNHVMFHSPATQDNLRLLEERGVRVIGPASGFQACGSEGDGRMSEPEEIVRFLERFFARQDRLRGKRAIVTAGGTQEPIDPVRYLTNRSSGRMGYAVAEALQEAGAETILVSAPTALSPPPGVETIQVSTALKMREAVLDRYAEADIVVMAAAVADYRPAEEAGQKIKKTGANWQLELVPNPDILAELARNKEKRILVGFAAETENLISFAREKIQRKNLDMLVANDVTLPGAGFGSPTNIVSFLFPDGRREDLPQMNKLEVARRLVQEIEALLGLETKE</sequence>
<comment type="similarity">
    <text evidence="3 4">In the N-terminal section; belongs to the HFCD (homo-oligomeric flavin containing Cys decarboxylase) superfamily.</text>
</comment>
<keyword evidence="2 3" id="KW-0456">Lyase</keyword>
<dbReference type="NCBIfam" id="TIGR00521">
    <property type="entry name" value="coaBC_dfp"/>
    <property type="match status" value="1"/>
</dbReference>
<evidence type="ECO:0000256" key="4">
    <source>
        <dbReference type="RuleBase" id="RU364078"/>
    </source>
</evidence>
<feature type="binding site" evidence="3">
    <location>
        <position position="322"/>
    </location>
    <ligand>
        <name>CTP</name>
        <dbReference type="ChEBI" id="CHEBI:37563"/>
    </ligand>
</feature>
<comment type="cofactor">
    <cofactor evidence="3">
        <name>Mg(2+)</name>
        <dbReference type="ChEBI" id="CHEBI:18420"/>
    </cofactor>
</comment>
<dbReference type="InterPro" id="IPR003382">
    <property type="entry name" value="Flavoprotein"/>
</dbReference>
<reference evidence="7" key="2">
    <citation type="submission" date="2020-01" db="EMBL/GenBank/DDBJ databases">
        <authorList>
            <person name="Hornung B."/>
        </authorList>
    </citation>
    <scope>NUCLEOTIDE SEQUENCE</scope>
    <source>
        <strain evidence="7">PacBioINE</strain>
    </source>
</reference>
<dbReference type="GO" id="GO:0004632">
    <property type="term" value="F:phosphopantothenate--cysteine ligase activity"/>
    <property type="evidence" value="ECO:0007669"/>
    <property type="project" value="UniProtKB-UniRule"/>
</dbReference>
<dbReference type="GO" id="GO:0004633">
    <property type="term" value="F:phosphopantothenoylcysteine decarboxylase activity"/>
    <property type="evidence" value="ECO:0007669"/>
    <property type="project" value="UniProtKB-UniRule"/>
</dbReference>
<feature type="domain" description="Flavoprotein" evidence="5">
    <location>
        <begin position="5"/>
        <end position="175"/>
    </location>
</feature>
<keyword evidence="9" id="KW-1185">Reference proteome</keyword>
<dbReference type="PANTHER" id="PTHR14359">
    <property type="entry name" value="HOMO-OLIGOMERIC FLAVIN CONTAINING CYS DECARBOXYLASE FAMILY"/>
    <property type="match status" value="1"/>
</dbReference>
<evidence type="ECO:0000256" key="3">
    <source>
        <dbReference type="HAMAP-Rule" id="MF_02225"/>
    </source>
</evidence>
<dbReference type="KEGG" id="aacx:DEACI_3654"/>
<dbReference type="Gene3D" id="3.40.50.1950">
    <property type="entry name" value="Flavin prenyltransferase-like"/>
    <property type="match status" value="1"/>
</dbReference>
<gene>
    <name evidence="3" type="primary">coaBC</name>
    <name evidence="8" type="ORF">DEACI_0131</name>
    <name evidence="7" type="ORF">DEACI_3654</name>
</gene>
<comment type="catalytic activity">
    <reaction evidence="3 4">
        <text>(R)-4'-phosphopantothenate + L-cysteine + CTP = N-[(R)-4-phosphopantothenoyl]-L-cysteine + CMP + diphosphate + H(+)</text>
        <dbReference type="Rhea" id="RHEA:19397"/>
        <dbReference type="ChEBI" id="CHEBI:10986"/>
        <dbReference type="ChEBI" id="CHEBI:15378"/>
        <dbReference type="ChEBI" id="CHEBI:33019"/>
        <dbReference type="ChEBI" id="CHEBI:35235"/>
        <dbReference type="ChEBI" id="CHEBI:37563"/>
        <dbReference type="ChEBI" id="CHEBI:59458"/>
        <dbReference type="ChEBI" id="CHEBI:60377"/>
        <dbReference type="EC" id="6.3.2.5"/>
    </reaction>
</comment>
<dbReference type="SUPFAM" id="SSF52507">
    <property type="entry name" value="Homo-oligomeric flavin-containing Cys decarboxylases, HFCD"/>
    <property type="match status" value="1"/>
</dbReference>
<dbReference type="RefSeq" id="WP_240986144.1">
    <property type="nucleotide sequence ID" value="NZ_CDGJ01000003.1"/>
</dbReference>
<feature type="binding site" evidence="3">
    <location>
        <position position="340"/>
    </location>
    <ligand>
        <name>CTP</name>
        <dbReference type="ChEBI" id="CHEBI:37563"/>
    </ligand>
</feature>
<keyword evidence="3" id="KW-0460">Magnesium</keyword>
<dbReference type="GO" id="GO:0046872">
    <property type="term" value="F:metal ion binding"/>
    <property type="evidence" value="ECO:0007669"/>
    <property type="project" value="UniProtKB-KW"/>
</dbReference>
<feature type="active site" description="Proton donor" evidence="3">
    <location>
        <position position="157"/>
    </location>
</feature>
<evidence type="ECO:0000259" key="5">
    <source>
        <dbReference type="Pfam" id="PF02441"/>
    </source>
</evidence>
<dbReference type="Proteomes" id="UP000836597">
    <property type="component" value="Chromosome"/>
</dbReference>
<evidence type="ECO:0000313" key="9">
    <source>
        <dbReference type="Proteomes" id="UP001071230"/>
    </source>
</evidence>
<organism evidence="7">
    <name type="scientific">Acididesulfobacillus acetoxydans</name>
    <dbReference type="NCBI Taxonomy" id="1561005"/>
    <lineage>
        <taxon>Bacteria</taxon>
        <taxon>Bacillati</taxon>
        <taxon>Bacillota</taxon>
        <taxon>Clostridia</taxon>
        <taxon>Eubacteriales</taxon>
        <taxon>Peptococcaceae</taxon>
        <taxon>Acididesulfobacillus</taxon>
    </lineage>
</organism>
<dbReference type="GO" id="GO:0015941">
    <property type="term" value="P:pantothenate catabolic process"/>
    <property type="evidence" value="ECO:0007669"/>
    <property type="project" value="InterPro"/>
</dbReference>
<feature type="binding site" evidence="3">
    <location>
        <position position="336"/>
    </location>
    <ligand>
        <name>CTP</name>
        <dbReference type="ChEBI" id="CHEBI:37563"/>
    </ligand>
</feature>
<dbReference type="InterPro" id="IPR007085">
    <property type="entry name" value="DNA/pantothenate-metab_flavo_C"/>
</dbReference>
<dbReference type="GO" id="GO:0015937">
    <property type="term" value="P:coenzyme A biosynthetic process"/>
    <property type="evidence" value="ECO:0007669"/>
    <property type="project" value="UniProtKB-UniRule"/>
</dbReference>
<dbReference type="GO" id="GO:0010181">
    <property type="term" value="F:FMN binding"/>
    <property type="evidence" value="ECO:0007669"/>
    <property type="project" value="UniProtKB-UniRule"/>
</dbReference>
<dbReference type="EC" id="6.3.2.5" evidence="3"/>
<dbReference type="Pfam" id="PF04127">
    <property type="entry name" value="DFP"/>
    <property type="match status" value="1"/>
</dbReference>
<accession>A0A8S0X0Y0</accession>
<keyword evidence="3 4" id="KW-0436">Ligase</keyword>
<comment type="pathway">
    <text evidence="3 4">Cofactor biosynthesis; coenzyme A biosynthesis; CoA from (R)-pantothenate: step 2/5.</text>
</comment>
<evidence type="ECO:0000256" key="1">
    <source>
        <dbReference type="ARBA" id="ARBA00022793"/>
    </source>
</evidence>
<dbReference type="AlphaFoldDB" id="A0A8S0X0Y0"/>
<feature type="binding site" evidence="3">
    <location>
        <position position="288"/>
    </location>
    <ligand>
        <name>CTP</name>
        <dbReference type="ChEBI" id="CHEBI:37563"/>
    </ligand>
</feature>
<dbReference type="PANTHER" id="PTHR14359:SF6">
    <property type="entry name" value="PHOSPHOPANTOTHENOYLCYSTEINE DECARBOXYLASE"/>
    <property type="match status" value="1"/>
</dbReference>
<feature type="binding site" evidence="3">
    <location>
        <begin position="304"/>
        <end position="307"/>
    </location>
    <ligand>
        <name>CTP</name>
        <dbReference type="ChEBI" id="CHEBI:37563"/>
    </ligand>
</feature>
<evidence type="ECO:0000313" key="8">
    <source>
        <dbReference type="EMBL" id="CEJ05712.1"/>
    </source>
</evidence>
<comment type="function">
    <text evidence="4">Catalyzes two steps in the biosynthesis of coenzyme A. In the first step cysteine is conjugated to 4'-phosphopantothenate to form 4-phosphopantothenoylcysteine, in the latter compound is decarboxylated to form 4'-phosphopantotheine.</text>
</comment>
<dbReference type="Gene3D" id="3.40.50.10300">
    <property type="entry name" value="CoaB-like"/>
    <property type="match status" value="1"/>
</dbReference>
<comment type="pathway">
    <text evidence="3 4">Cofactor biosynthesis; coenzyme A biosynthesis; CoA from (R)-pantothenate: step 3/5.</text>
</comment>
<evidence type="ECO:0000256" key="2">
    <source>
        <dbReference type="ARBA" id="ARBA00023239"/>
    </source>
</evidence>
<comment type="catalytic activity">
    <reaction evidence="3 4">
        <text>N-[(R)-4-phosphopantothenoyl]-L-cysteine + H(+) = (R)-4'-phosphopantetheine + CO2</text>
        <dbReference type="Rhea" id="RHEA:16793"/>
        <dbReference type="ChEBI" id="CHEBI:15378"/>
        <dbReference type="ChEBI" id="CHEBI:16526"/>
        <dbReference type="ChEBI" id="CHEBI:59458"/>
        <dbReference type="ChEBI" id="CHEBI:61723"/>
        <dbReference type="EC" id="4.1.1.36"/>
    </reaction>
</comment>
<keyword evidence="3" id="KW-0479">Metal-binding</keyword>
<evidence type="ECO:0000259" key="6">
    <source>
        <dbReference type="Pfam" id="PF04127"/>
    </source>
</evidence>
<reference evidence="8" key="1">
    <citation type="submission" date="2014-11" db="EMBL/GenBank/DDBJ databases">
        <authorList>
            <person name="Hornung B.V."/>
        </authorList>
    </citation>
    <scope>NUCLEOTIDE SEQUENCE</scope>
    <source>
        <strain evidence="8">INE</strain>
    </source>
</reference>
<dbReference type="InterPro" id="IPR035929">
    <property type="entry name" value="CoaB-like_sf"/>
</dbReference>
<keyword evidence="1 3" id="KW-0210">Decarboxylase</keyword>
<keyword evidence="3 4" id="KW-0288">FMN</keyword>
<dbReference type="EC" id="4.1.1.36" evidence="3"/>
<evidence type="ECO:0000313" key="7">
    <source>
        <dbReference type="EMBL" id="CAA7602831.1"/>
    </source>
</evidence>
<keyword evidence="3" id="KW-0511">Multifunctional enzyme</keyword>
<dbReference type="InterPro" id="IPR005252">
    <property type="entry name" value="CoaBC"/>
</dbReference>
<feature type="binding site" evidence="3">
    <location>
        <position position="278"/>
    </location>
    <ligand>
        <name>CTP</name>
        <dbReference type="ChEBI" id="CHEBI:37563"/>
    </ligand>
</feature>
<dbReference type="Pfam" id="PF02441">
    <property type="entry name" value="Flavoprotein"/>
    <property type="match status" value="1"/>
</dbReference>
<protein>
    <recommendedName>
        <fullName evidence="3">Coenzyme A biosynthesis bifunctional protein CoaBC</fullName>
    </recommendedName>
    <alternativeName>
        <fullName evidence="3">DNA/pantothenate metabolism flavoprotein</fullName>
    </alternativeName>
    <alternativeName>
        <fullName evidence="3">Phosphopantothenoylcysteine synthetase/decarboxylase</fullName>
        <shortName evidence="3">PPCS-PPCDC</shortName>
    </alternativeName>
    <domain>
        <recommendedName>
            <fullName evidence="3">Phosphopantothenoylcysteine decarboxylase</fullName>
            <shortName evidence="3">PPC decarboxylase</shortName>
            <shortName evidence="3">PPC-DC</shortName>
            <ecNumber evidence="3">4.1.1.36</ecNumber>
        </recommendedName>
        <alternativeName>
            <fullName evidence="3">CoaC</fullName>
        </alternativeName>
    </domain>
    <domain>
        <recommendedName>
            <fullName evidence="3">Phosphopantothenate--cysteine ligase</fullName>
            <ecNumber evidence="3">6.3.2.5</ecNumber>
        </recommendedName>
        <alternativeName>
            <fullName evidence="3">CoaB</fullName>
        </alternativeName>
        <alternativeName>
            <fullName evidence="3">Phosphopantothenoylcysteine synthetase</fullName>
            <shortName evidence="3">PPC synthetase</shortName>
            <shortName evidence="3">PPC-S</shortName>
        </alternativeName>
    </domain>
</protein>
<keyword evidence="3 4" id="KW-0285">Flavoprotein</keyword>
<comment type="cofactor">
    <cofactor evidence="3">
        <name>FMN</name>
        <dbReference type="ChEBI" id="CHEBI:58210"/>
    </cofactor>
    <text evidence="3">Binds 1 FMN per subunit.</text>
</comment>
<dbReference type="GO" id="GO:0071513">
    <property type="term" value="C:phosphopantothenoylcysteine decarboxylase complex"/>
    <property type="evidence" value="ECO:0007669"/>
    <property type="project" value="TreeGrafter"/>
</dbReference>
<dbReference type="HAMAP" id="MF_02225">
    <property type="entry name" value="CoaBC"/>
    <property type="match status" value="1"/>
</dbReference>
<comment type="function">
    <text evidence="3">Catalyzes two sequential steps in the biosynthesis of coenzyme A. In the first step cysteine is conjugated to 4'-phosphopantothenate to form 4-phosphopantothenoylcysteine. In the second step the latter compound is decarboxylated to form 4'-phosphopantotheine.</text>
</comment>
<feature type="region of interest" description="Phosphopantothenoylcysteine decarboxylase" evidence="3">
    <location>
        <begin position="1"/>
        <end position="189"/>
    </location>
</feature>
<dbReference type="InterPro" id="IPR036551">
    <property type="entry name" value="Flavin_trans-like"/>
</dbReference>
<comment type="similarity">
    <text evidence="3 4">In the C-terminal section; belongs to the PPC synthetase family.</text>
</comment>
<feature type="region of interest" description="Phosphopantothenate--cysteine ligase" evidence="3">
    <location>
        <begin position="190"/>
        <end position="402"/>
    </location>
</feature>
<name>A0A8S0X0Y0_9FIRM</name>